<keyword evidence="2" id="KW-1185">Reference proteome</keyword>
<sequence length="158" mass="17246">MQIGFDDLATTAAGLLQKHGETELAQDIGWACAWLEACSYPGLTLLFEALDTTPSEARHPTLEPDVLGLDLQNISCVFLAPRIDRLVAERGRLFLRNVRHGLYLVPFSVRANIGIGCPVDPSFALGGERSKNPYEEKLVLARQSGIAVDEVLWARATG</sequence>
<proteinExistence type="predicted"/>
<dbReference type="Proteomes" id="UP000616151">
    <property type="component" value="Unassembled WGS sequence"/>
</dbReference>
<organism evidence="1 2">
    <name type="scientific">Taklimakanibacter albus</name>
    <dbReference type="NCBI Taxonomy" id="2800327"/>
    <lineage>
        <taxon>Bacteria</taxon>
        <taxon>Pseudomonadati</taxon>
        <taxon>Pseudomonadota</taxon>
        <taxon>Alphaproteobacteria</taxon>
        <taxon>Hyphomicrobiales</taxon>
        <taxon>Aestuariivirgaceae</taxon>
        <taxon>Taklimakanibacter</taxon>
    </lineage>
</organism>
<comment type="caution">
    <text evidence="1">The sequence shown here is derived from an EMBL/GenBank/DDBJ whole genome shotgun (WGS) entry which is preliminary data.</text>
</comment>
<evidence type="ECO:0000313" key="1">
    <source>
        <dbReference type="EMBL" id="MBK1869235.1"/>
    </source>
</evidence>
<name>A0ACC5R9C9_9HYPH</name>
<evidence type="ECO:0000313" key="2">
    <source>
        <dbReference type="Proteomes" id="UP000616151"/>
    </source>
</evidence>
<reference evidence="1" key="1">
    <citation type="submission" date="2021-01" db="EMBL/GenBank/DDBJ databases">
        <authorList>
            <person name="Sun Q."/>
        </authorList>
    </citation>
    <scope>NUCLEOTIDE SEQUENCE</scope>
    <source>
        <strain evidence="1">YIM B02566</strain>
    </source>
</reference>
<gene>
    <name evidence="1" type="ORF">JHL16_22940</name>
</gene>
<accession>A0ACC5R9C9</accession>
<dbReference type="EMBL" id="JAENHL010000008">
    <property type="protein sequence ID" value="MBK1869235.1"/>
    <property type="molecule type" value="Genomic_DNA"/>
</dbReference>
<protein>
    <submittedName>
        <fullName evidence="1">Uncharacterized protein</fullName>
    </submittedName>
</protein>